<proteinExistence type="predicted"/>
<reference evidence="3" key="1">
    <citation type="submission" date="2016-10" db="EMBL/GenBank/DDBJ databases">
        <authorList>
            <person name="Varghese N."/>
            <person name="Submissions S."/>
        </authorList>
    </citation>
    <scope>NUCLEOTIDE SEQUENCE [LARGE SCALE GENOMIC DNA]</scope>
    <source>
        <strain evidence="3">DSM 44718</strain>
    </source>
</reference>
<accession>A0A1H3P5P3</accession>
<dbReference type="CDD" id="cd04333">
    <property type="entry name" value="ProX_deacylase"/>
    <property type="match status" value="1"/>
</dbReference>
<dbReference type="GO" id="GO:0002161">
    <property type="term" value="F:aminoacyl-tRNA deacylase activity"/>
    <property type="evidence" value="ECO:0007669"/>
    <property type="project" value="InterPro"/>
</dbReference>
<organism evidence="2 3">
    <name type="scientific">Asanoa ishikariensis</name>
    <dbReference type="NCBI Taxonomy" id="137265"/>
    <lineage>
        <taxon>Bacteria</taxon>
        <taxon>Bacillati</taxon>
        <taxon>Actinomycetota</taxon>
        <taxon>Actinomycetes</taxon>
        <taxon>Micromonosporales</taxon>
        <taxon>Micromonosporaceae</taxon>
        <taxon>Asanoa</taxon>
    </lineage>
</organism>
<dbReference type="OrthoDB" id="8536235at2"/>
<dbReference type="EMBL" id="FNQB01000001">
    <property type="protein sequence ID" value="SDY96283.1"/>
    <property type="molecule type" value="Genomic_DNA"/>
</dbReference>
<evidence type="ECO:0000313" key="2">
    <source>
        <dbReference type="EMBL" id="SDY96283.1"/>
    </source>
</evidence>
<dbReference type="SUPFAM" id="SSF55826">
    <property type="entry name" value="YbaK/ProRS associated domain"/>
    <property type="match status" value="1"/>
</dbReference>
<dbReference type="PANTHER" id="PTHR30411">
    <property type="entry name" value="CYTOPLASMIC PROTEIN"/>
    <property type="match status" value="1"/>
</dbReference>
<name>A0A1H3P5P3_9ACTN</name>
<dbReference type="RefSeq" id="WP_090790475.1">
    <property type="nucleotide sequence ID" value="NZ_BOND01000025.1"/>
</dbReference>
<dbReference type="STRING" id="137265.SAMN05421684_2592"/>
<feature type="domain" description="YbaK/aminoacyl-tRNA synthetase-associated" evidence="1">
    <location>
        <begin position="35"/>
        <end position="154"/>
    </location>
</feature>
<sequence>MQPHPNVRAVQDALDAAGARDAAGRPSQVRILADAAPTAAAAAAQLGVEVGQIANSLVFDADGTPLLVLTSGAHRVDTARVAKEHGIGKVRRASPDFVRDHTGQAIGGVAPVHPGKPAMRTLVDTALFAFAEVWAAGGIPHAVFPITPAELERLTSGTVTDVA</sequence>
<evidence type="ECO:0000259" key="1">
    <source>
        <dbReference type="Pfam" id="PF04073"/>
    </source>
</evidence>
<evidence type="ECO:0000313" key="3">
    <source>
        <dbReference type="Proteomes" id="UP000199632"/>
    </source>
</evidence>
<dbReference type="PANTHER" id="PTHR30411:SF1">
    <property type="entry name" value="CYTOPLASMIC PROTEIN"/>
    <property type="match status" value="1"/>
</dbReference>
<dbReference type="Gene3D" id="3.90.960.10">
    <property type="entry name" value="YbaK/aminoacyl-tRNA synthetase-associated domain"/>
    <property type="match status" value="1"/>
</dbReference>
<protein>
    <submittedName>
        <fullName evidence="2">Cys-tRNA(Pro) deacylase, prolyl-tRNA editing enzyme YbaK/EbsC</fullName>
    </submittedName>
</protein>
<keyword evidence="3" id="KW-1185">Reference proteome</keyword>
<dbReference type="Pfam" id="PF04073">
    <property type="entry name" value="tRNA_edit"/>
    <property type="match status" value="1"/>
</dbReference>
<dbReference type="InterPro" id="IPR007214">
    <property type="entry name" value="YbaK/aa-tRNA-synth-assoc-dom"/>
</dbReference>
<gene>
    <name evidence="2" type="ORF">SAMN05421684_2592</name>
</gene>
<dbReference type="AlphaFoldDB" id="A0A1H3P5P3"/>
<dbReference type="Proteomes" id="UP000199632">
    <property type="component" value="Unassembled WGS sequence"/>
</dbReference>
<dbReference type="InterPro" id="IPR036754">
    <property type="entry name" value="YbaK/aa-tRNA-synt-asso_dom_sf"/>
</dbReference>